<evidence type="ECO:0000259" key="3">
    <source>
        <dbReference type="Pfam" id="PF17782"/>
    </source>
</evidence>
<dbReference type="OrthoDB" id="9785707at2"/>
<name>A0A5Q0BSM3_9GAMM</name>
<dbReference type="KEGG" id="mmob:F6R98_18290"/>
<dbReference type="InterPro" id="IPR003488">
    <property type="entry name" value="DprA"/>
</dbReference>
<dbReference type="AlphaFoldDB" id="A0A5Q0BSM3"/>
<dbReference type="InParanoid" id="A0A5Q0BSM3"/>
<comment type="similarity">
    <text evidence="1">Belongs to the DprA/Smf family.</text>
</comment>
<evidence type="ECO:0000256" key="1">
    <source>
        <dbReference type="ARBA" id="ARBA00006525"/>
    </source>
</evidence>
<organism evidence="4 5">
    <name type="scientific">Candidatus Methylospira mobilis</name>
    <dbReference type="NCBI Taxonomy" id="1808979"/>
    <lineage>
        <taxon>Bacteria</taxon>
        <taxon>Pseudomonadati</taxon>
        <taxon>Pseudomonadota</taxon>
        <taxon>Gammaproteobacteria</taxon>
        <taxon>Methylococcales</taxon>
        <taxon>Methylococcaceae</taxon>
        <taxon>Candidatus Methylospira</taxon>
    </lineage>
</organism>
<accession>A0A5Q0BSM3</accession>
<dbReference type="Gene3D" id="3.40.50.450">
    <property type="match status" value="1"/>
</dbReference>
<feature type="domain" description="DprA winged helix" evidence="3">
    <location>
        <begin position="296"/>
        <end position="351"/>
    </location>
</feature>
<proteinExistence type="inferred from homology"/>
<dbReference type="FunCoup" id="A0A5Q0BSM3">
    <property type="interactions" value="358"/>
</dbReference>
<keyword evidence="5" id="KW-1185">Reference proteome</keyword>
<dbReference type="GO" id="GO:0009294">
    <property type="term" value="P:DNA-mediated transformation"/>
    <property type="evidence" value="ECO:0007669"/>
    <property type="project" value="InterPro"/>
</dbReference>
<evidence type="ECO:0000259" key="2">
    <source>
        <dbReference type="Pfam" id="PF02481"/>
    </source>
</evidence>
<evidence type="ECO:0000313" key="4">
    <source>
        <dbReference type="EMBL" id="QFY45184.1"/>
    </source>
</evidence>
<dbReference type="PANTHER" id="PTHR43022">
    <property type="entry name" value="PROTEIN SMF"/>
    <property type="match status" value="1"/>
</dbReference>
<sequence>MRTPGIGARKFLLYREFFGSPQAIFESSATSLKSAGFKESAITWIKKPDWALIETDLAWAAAPGQDCLLLHHPDYPERLKEIPDPPPVLFAQGSVDKLSSPQLAIVGSRNPSPAGAKVAHKFAHALVELGLTITSGLALGIDAASHRGALDGGGATVAVTGTGLDQVYPAQHRRLAADIIEQGGVLASELPLGAQPLARNFPRRNRIISGLSAGTLVVEAALRSGSLITARMALEQGREVFAMPGSLHNPLARGCNALIKQGAKLVETVDDIIEELQLSLPALSNIRNRGANSNEPQNCTDDTLLQLLKYIAYEPTSVDTLITETGKTPDIIAQMLLTLELDGRIISSNGGYSRV</sequence>
<dbReference type="NCBIfam" id="TIGR00732">
    <property type="entry name" value="dprA"/>
    <property type="match status" value="1"/>
</dbReference>
<dbReference type="EMBL" id="CP044205">
    <property type="protein sequence ID" value="QFY45184.1"/>
    <property type="molecule type" value="Genomic_DNA"/>
</dbReference>
<dbReference type="SUPFAM" id="SSF102405">
    <property type="entry name" value="MCP/YpsA-like"/>
    <property type="match status" value="1"/>
</dbReference>
<protein>
    <submittedName>
        <fullName evidence="4">DNA-protecting protein DprA</fullName>
    </submittedName>
</protein>
<dbReference type="InterPro" id="IPR057666">
    <property type="entry name" value="DrpA_SLOG"/>
</dbReference>
<gene>
    <name evidence="4" type="primary">dprA</name>
    <name evidence="4" type="ORF">F6R98_18290</name>
</gene>
<dbReference type="Gene3D" id="1.10.10.10">
    <property type="entry name" value="Winged helix-like DNA-binding domain superfamily/Winged helix DNA-binding domain"/>
    <property type="match status" value="1"/>
</dbReference>
<dbReference type="PANTHER" id="PTHR43022:SF1">
    <property type="entry name" value="PROTEIN SMF"/>
    <property type="match status" value="1"/>
</dbReference>
<evidence type="ECO:0000313" key="5">
    <source>
        <dbReference type="Proteomes" id="UP000325755"/>
    </source>
</evidence>
<reference evidence="4 5" key="1">
    <citation type="submission" date="2019-09" db="EMBL/GenBank/DDBJ databases">
        <title>Ecophysiology of the spiral-shaped methanotroph Methylospira mobilis as revealed by the complete genome sequence.</title>
        <authorList>
            <person name="Oshkin I.Y."/>
            <person name="Dedysh S.N."/>
            <person name="Miroshnikov K."/>
            <person name="Danilova O.V."/>
            <person name="Hakobyan A."/>
            <person name="Liesack W."/>
        </authorList>
    </citation>
    <scope>NUCLEOTIDE SEQUENCE [LARGE SCALE GENOMIC DNA]</scope>
    <source>
        <strain evidence="4 5">Shm1</strain>
    </source>
</reference>
<dbReference type="InterPro" id="IPR036388">
    <property type="entry name" value="WH-like_DNA-bd_sf"/>
</dbReference>
<dbReference type="Pfam" id="PF02481">
    <property type="entry name" value="DNA_processg_A"/>
    <property type="match status" value="1"/>
</dbReference>
<dbReference type="InterPro" id="IPR041614">
    <property type="entry name" value="DprA_WH"/>
</dbReference>
<dbReference type="Pfam" id="PF17782">
    <property type="entry name" value="WHD_DprA"/>
    <property type="match status" value="1"/>
</dbReference>
<feature type="domain" description="Smf/DprA SLOG" evidence="2">
    <location>
        <begin position="68"/>
        <end position="276"/>
    </location>
</feature>
<dbReference type="Proteomes" id="UP000325755">
    <property type="component" value="Chromosome"/>
</dbReference>